<dbReference type="InterPro" id="IPR036866">
    <property type="entry name" value="RibonucZ/Hydroxyglut_hydro"/>
</dbReference>
<evidence type="ECO:0000256" key="3">
    <source>
        <dbReference type="ARBA" id="ARBA00022801"/>
    </source>
</evidence>
<dbReference type="SMART" id="SM00849">
    <property type="entry name" value="Lactamase_B"/>
    <property type="match status" value="1"/>
</dbReference>
<organism evidence="6 7">
    <name type="scientific">Candidatus Sherwoodlollariibacterium unditelluris</name>
    <dbReference type="NCBI Taxonomy" id="1974757"/>
    <lineage>
        <taxon>Bacteria</taxon>
        <taxon>Pseudomonadati</taxon>
        <taxon>Candidatus Omnitrophota</taxon>
        <taxon>Candidatus Sherwoodlollariibacterium</taxon>
    </lineage>
</organism>
<keyword evidence="3 6" id="KW-0378">Hydrolase</keyword>
<feature type="domain" description="Metallo-beta-lactamase" evidence="5">
    <location>
        <begin position="12"/>
        <end position="189"/>
    </location>
</feature>
<comment type="caution">
    <text evidence="6">The sequence shown here is derived from an EMBL/GenBank/DDBJ whole genome shotgun (WGS) entry which is preliminary data.</text>
</comment>
<dbReference type="EMBL" id="PCRK01000167">
    <property type="protein sequence ID" value="PIP18761.1"/>
    <property type="molecule type" value="Genomic_DNA"/>
</dbReference>
<evidence type="ECO:0000313" key="7">
    <source>
        <dbReference type="Proteomes" id="UP000231292"/>
    </source>
</evidence>
<dbReference type="InterPro" id="IPR051453">
    <property type="entry name" value="MBL_Glyoxalase_II"/>
</dbReference>
<evidence type="ECO:0000256" key="2">
    <source>
        <dbReference type="ARBA" id="ARBA00022723"/>
    </source>
</evidence>
<evidence type="ECO:0000256" key="1">
    <source>
        <dbReference type="ARBA" id="ARBA00001947"/>
    </source>
</evidence>
<sequence length="205" mass="22585">MILETVLVGPMGVNCYVLASKEGSRAIIIDPGDEGRKIRQVLDRHNLEPGFIINTHGHYDHIGADNKFDVAVYVHKLDAPLLKEPMLNLSGLFSLPYVVKSKIKFLEDGEIITLDDIRLRVIHTPGHTPGGITLLLEKPVDKIAFTGDTLFCSGMGRFDLAGGNEKLLIKSIRERLFTLPLETRIYPGHGPASTIGEEKKNPAPL</sequence>
<proteinExistence type="predicted"/>
<comment type="cofactor">
    <cofactor evidence="1">
        <name>Zn(2+)</name>
        <dbReference type="ChEBI" id="CHEBI:29105"/>
    </cofactor>
</comment>
<evidence type="ECO:0000313" key="6">
    <source>
        <dbReference type="EMBL" id="PIP18761.1"/>
    </source>
</evidence>
<dbReference type="CDD" id="cd06262">
    <property type="entry name" value="metallo-hydrolase-like_MBL-fold"/>
    <property type="match status" value="1"/>
</dbReference>
<accession>A0A2G9YJQ4</accession>
<dbReference type="GO" id="GO:0046872">
    <property type="term" value="F:metal ion binding"/>
    <property type="evidence" value="ECO:0007669"/>
    <property type="project" value="UniProtKB-KW"/>
</dbReference>
<evidence type="ECO:0000259" key="5">
    <source>
        <dbReference type="SMART" id="SM00849"/>
    </source>
</evidence>
<reference evidence="6 7" key="1">
    <citation type="submission" date="2017-09" db="EMBL/GenBank/DDBJ databases">
        <title>Depth-based differentiation of microbial function through sediment-hosted aquifers and enrichment of novel symbionts in the deep terrestrial subsurface.</title>
        <authorList>
            <person name="Probst A.J."/>
            <person name="Ladd B."/>
            <person name="Jarett J.K."/>
            <person name="Geller-Mcgrath D.E."/>
            <person name="Sieber C.M."/>
            <person name="Emerson J.B."/>
            <person name="Anantharaman K."/>
            <person name="Thomas B.C."/>
            <person name="Malmstrom R."/>
            <person name="Stieglmeier M."/>
            <person name="Klingl A."/>
            <person name="Woyke T."/>
            <person name="Ryan C.M."/>
            <person name="Banfield J.F."/>
        </authorList>
    </citation>
    <scope>NUCLEOTIDE SEQUENCE [LARGE SCALE GENOMIC DNA]</scope>
    <source>
        <strain evidence="6">CG23_combo_of_CG06-09_8_20_14_all_41_10</strain>
    </source>
</reference>
<name>A0A2G9YJQ4_9BACT</name>
<dbReference type="PANTHER" id="PTHR46233">
    <property type="entry name" value="HYDROXYACYLGLUTATHIONE HYDROLASE GLOC"/>
    <property type="match status" value="1"/>
</dbReference>
<dbReference type="Proteomes" id="UP000231292">
    <property type="component" value="Unassembled WGS sequence"/>
</dbReference>
<dbReference type="SUPFAM" id="SSF56281">
    <property type="entry name" value="Metallo-hydrolase/oxidoreductase"/>
    <property type="match status" value="1"/>
</dbReference>
<gene>
    <name evidence="6" type="ORF">COX41_06435</name>
</gene>
<keyword evidence="4" id="KW-0862">Zinc</keyword>
<dbReference type="AlphaFoldDB" id="A0A2G9YJQ4"/>
<evidence type="ECO:0000256" key="4">
    <source>
        <dbReference type="ARBA" id="ARBA00022833"/>
    </source>
</evidence>
<dbReference type="GO" id="GO:0016787">
    <property type="term" value="F:hydrolase activity"/>
    <property type="evidence" value="ECO:0007669"/>
    <property type="project" value="UniProtKB-KW"/>
</dbReference>
<dbReference type="Gene3D" id="3.60.15.10">
    <property type="entry name" value="Ribonuclease Z/Hydroxyacylglutathione hydrolase-like"/>
    <property type="match status" value="1"/>
</dbReference>
<protein>
    <submittedName>
        <fullName evidence="6">MBL fold metallo-hydrolase</fullName>
    </submittedName>
</protein>
<dbReference type="Pfam" id="PF00753">
    <property type="entry name" value="Lactamase_B"/>
    <property type="match status" value="1"/>
</dbReference>
<dbReference type="InterPro" id="IPR001279">
    <property type="entry name" value="Metallo-B-lactamas"/>
</dbReference>
<dbReference type="PANTHER" id="PTHR46233:SF3">
    <property type="entry name" value="HYDROXYACYLGLUTATHIONE HYDROLASE GLOC"/>
    <property type="match status" value="1"/>
</dbReference>
<keyword evidence="2" id="KW-0479">Metal-binding</keyword>